<reference evidence="15" key="1">
    <citation type="submission" date="2020-03" db="EMBL/GenBank/DDBJ databases">
        <title>FDA dAtabase for Regulatory Grade micrObial Sequences (FDA-ARGOS): Supporting development and validation of Infectious Disease Dx tests.</title>
        <authorList>
            <person name="Campos J."/>
            <person name="Goldberg B."/>
            <person name="Tallon L."/>
            <person name="Sadzewicz L."/>
            <person name="Vavikolanu K."/>
            <person name="Mehta A."/>
            <person name="Aluvathingal J."/>
            <person name="Nadendla S."/>
            <person name="Nandy P."/>
            <person name="Geyer C."/>
            <person name="Yan Y."/>
            <person name="Sichtig H."/>
        </authorList>
    </citation>
    <scope>NUCLEOTIDE SEQUENCE [LARGE SCALE GENOMIC DNA]</scope>
    <source>
        <strain evidence="15">FDAARGOS_652</strain>
    </source>
</reference>
<evidence type="ECO:0000256" key="11">
    <source>
        <dbReference type="PROSITE-ProRule" id="PRU00221"/>
    </source>
</evidence>
<dbReference type="InterPro" id="IPR011044">
    <property type="entry name" value="Quino_amine_DH_bsu"/>
</dbReference>
<dbReference type="PROSITE" id="PS00678">
    <property type="entry name" value="WD_REPEATS_1"/>
    <property type="match status" value="1"/>
</dbReference>
<protein>
    <recommendedName>
        <fullName evidence="12">Protein HIR</fullName>
    </recommendedName>
</protein>
<evidence type="ECO:0000313" key="15">
    <source>
        <dbReference type="EMBL" id="KAF6044269.1"/>
    </source>
</evidence>
<evidence type="ECO:0000256" key="12">
    <source>
        <dbReference type="RuleBase" id="RU364014"/>
    </source>
</evidence>
<dbReference type="Proteomes" id="UP000590412">
    <property type="component" value="Unassembled WGS sequence"/>
</dbReference>
<evidence type="ECO:0000256" key="5">
    <source>
        <dbReference type="ARBA" id="ARBA00022574"/>
    </source>
</evidence>
<proteinExistence type="inferred from homology"/>
<feature type="compositionally biased region" description="Basic and acidic residues" evidence="13">
    <location>
        <begin position="611"/>
        <end position="624"/>
    </location>
</feature>
<evidence type="ECO:0000256" key="4">
    <source>
        <dbReference type="ARBA" id="ARBA00022491"/>
    </source>
</evidence>
<dbReference type="Pfam" id="PF00400">
    <property type="entry name" value="WD40"/>
    <property type="match status" value="1"/>
</dbReference>
<dbReference type="SMART" id="SM00320">
    <property type="entry name" value="WD40"/>
    <property type="match status" value="6"/>
</dbReference>
<keyword evidence="4 12" id="KW-0678">Repressor</keyword>
<feature type="repeat" description="WD" evidence="11">
    <location>
        <begin position="301"/>
        <end position="325"/>
    </location>
</feature>
<comment type="subcellular location">
    <subcellularLocation>
        <location evidence="2 12">Nucleus</location>
    </subcellularLocation>
</comment>
<dbReference type="PROSITE" id="PS50294">
    <property type="entry name" value="WD_REPEATS_REGION"/>
    <property type="match status" value="1"/>
</dbReference>
<dbReference type="GO" id="GO:0006338">
    <property type="term" value="P:chromatin remodeling"/>
    <property type="evidence" value="ECO:0007669"/>
    <property type="project" value="InterPro"/>
</dbReference>
<evidence type="ECO:0000256" key="10">
    <source>
        <dbReference type="ARBA" id="ARBA00023242"/>
    </source>
</evidence>
<evidence type="ECO:0000256" key="13">
    <source>
        <dbReference type="SAM" id="MobiDB-lite"/>
    </source>
</evidence>
<evidence type="ECO:0000256" key="6">
    <source>
        <dbReference type="ARBA" id="ARBA00022737"/>
    </source>
</evidence>
<feature type="region of interest" description="Disordered" evidence="13">
    <location>
        <begin position="516"/>
        <end position="632"/>
    </location>
</feature>
<comment type="similarity">
    <text evidence="3 12">Belongs to the WD repeat HIR1 family.</text>
</comment>
<evidence type="ECO:0000256" key="7">
    <source>
        <dbReference type="ARBA" id="ARBA00022853"/>
    </source>
</evidence>
<feature type="domain" description="Protein HIRA-like C-terminal" evidence="14">
    <location>
        <begin position="746"/>
        <end position="975"/>
    </location>
</feature>
<accession>A0A8X7NIQ7</accession>
<dbReference type="AlphaFoldDB" id="A0A8X7NIQ7"/>
<dbReference type="SUPFAM" id="SSF50969">
    <property type="entry name" value="YVTN repeat-like/Quinoprotein amine dehydrogenase"/>
    <property type="match status" value="1"/>
</dbReference>
<organism evidence="15 16">
    <name type="scientific">Candida parapsilosis</name>
    <name type="common">Yeast</name>
    <dbReference type="NCBI Taxonomy" id="5480"/>
    <lineage>
        <taxon>Eukaryota</taxon>
        <taxon>Fungi</taxon>
        <taxon>Dikarya</taxon>
        <taxon>Ascomycota</taxon>
        <taxon>Saccharomycotina</taxon>
        <taxon>Pichiomycetes</taxon>
        <taxon>Debaryomycetaceae</taxon>
        <taxon>Candida/Lodderomyces clade</taxon>
        <taxon>Candida</taxon>
    </lineage>
</organism>
<dbReference type="GO" id="GO:0005634">
    <property type="term" value="C:nucleus"/>
    <property type="evidence" value="ECO:0007669"/>
    <property type="project" value="UniProtKB-SubCell"/>
</dbReference>
<dbReference type="InterPro" id="IPR015943">
    <property type="entry name" value="WD40/YVTN_repeat-like_dom_sf"/>
</dbReference>
<dbReference type="EMBL" id="JABWAB010000011">
    <property type="protein sequence ID" value="KAF6044269.1"/>
    <property type="molecule type" value="Genomic_DNA"/>
</dbReference>
<dbReference type="InterPro" id="IPR001680">
    <property type="entry name" value="WD40_rpt"/>
</dbReference>
<name>A0A8X7NIQ7_CANPA</name>
<dbReference type="InterPro" id="IPR011494">
    <property type="entry name" value="HIRA-like_C"/>
</dbReference>
<comment type="caution">
    <text evidence="15">The sequence shown here is derived from an EMBL/GenBank/DDBJ whole genome shotgun (WGS) entry which is preliminary data.</text>
</comment>
<dbReference type="SUPFAM" id="SSF50978">
    <property type="entry name" value="WD40 repeat-like"/>
    <property type="match status" value="1"/>
</dbReference>
<dbReference type="PANTHER" id="PTHR13831">
    <property type="entry name" value="MEMBER OF THE HIR1 FAMILY OF WD-REPEAT PROTEINS"/>
    <property type="match status" value="1"/>
</dbReference>
<keyword evidence="9 12" id="KW-0804">Transcription</keyword>
<feature type="repeat" description="WD" evidence="11">
    <location>
        <begin position="8"/>
        <end position="49"/>
    </location>
</feature>
<dbReference type="PANTHER" id="PTHR13831:SF1">
    <property type="entry name" value="PROTEIN HIR2"/>
    <property type="match status" value="1"/>
</dbReference>
<dbReference type="Pfam" id="PF07569">
    <property type="entry name" value="Hira"/>
    <property type="match status" value="1"/>
</dbReference>
<dbReference type="GO" id="GO:0006355">
    <property type="term" value="P:regulation of DNA-templated transcription"/>
    <property type="evidence" value="ECO:0007669"/>
    <property type="project" value="InterPro"/>
</dbReference>
<keyword evidence="5 11" id="KW-0853">WD repeat</keyword>
<dbReference type="GO" id="GO:0000417">
    <property type="term" value="C:HIR complex"/>
    <property type="evidence" value="ECO:0007669"/>
    <property type="project" value="TreeGrafter"/>
</dbReference>
<dbReference type="InterPro" id="IPR036322">
    <property type="entry name" value="WD40_repeat_dom_sf"/>
</dbReference>
<gene>
    <name evidence="15" type="ORF">FOB60_005362</name>
</gene>
<dbReference type="PROSITE" id="PS50082">
    <property type="entry name" value="WD_REPEATS_2"/>
    <property type="match status" value="2"/>
</dbReference>
<evidence type="ECO:0000256" key="3">
    <source>
        <dbReference type="ARBA" id="ARBA00007306"/>
    </source>
</evidence>
<dbReference type="GO" id="GO:0031491">
    <property type="term" value="F:nucleosome binding"/>
    <property type="evidence" value="ECO:0007669"/>
    <property type="project" value="TreeGrafter"/>
</dbReference>
<feature type="region of interest" description="Disordered" evidence="13">
    <location>
        <begin position="457"/>
        <end position="477"/>
    </location>
</feature>
<dbReference type="OrthoDB" id="1741719at2759"/>
<dbReference type="Pfam" id="PF09453">
    <property type="entry name" value="HIRA_B"/>
    <property type="match status" value="1"/>
</dbReference>
<keyword evidence="6 12" id="KW-0677">Repeat</keyword>
<sequence>MKFLLLPQTLHGGEVHCMTISSDSTVLITGGKDNTINLWNVAELLEVSSNIENAADNTETRARIEQLQPLQQFECQDSHTNNIKWVPGSYNRFISTTTSGHVYLHKIEFGPKVTSNRIYPFTNDDSSPKSIVDVSVSRDGKLVAWSSNDGKLNLYDLHRNTFQKLLSPAEDTSVIQRSVAFNNTTNYLVTIGDDTQINVFQYEYDSSTKLYKFRLVNKLSKLFSKNPLNVRYKRVSWSPGGELISVPTASKNQTSLISLLASTQNWTATASLVGHDLTCEVTKFNRHIYSESAGEKNNFYNVIASGGSDGTVAIWNTAKVSPIMVLKHVVDAQIHDLVWTNDSSIFFCTSRGNLGILRFYPDELGYVAPEGVLHQVKAITVKSMKPMNHRYEHEQVSANRKTLPPIEFIDQATAIVATSQKEVEKRDNKKVEKAIELKPPSVTETQEVVTAKGQITPEVISPTPPTGVATIKDVPITEKEAPASTQKLITDMASTKALATGELQELPPQIAVPTTTEATTAEATTAEATTAEAAPAPESAPAPPQPDLSKQKISTKDGKRRIQPMLISSNGTASSNGSKATSTTTIPQPSSNGGVKTVMEFDPPSYSVSEEFNRSKRARSEEQHSSNGNNVALTKKPKREMEPVKFIGSVILNPNVSFAKVRLPTPKIRFGFHLQSKKPGSEYFTLDIKNGSGNETKPSRVTYFKRDKEIWCDFVPKFIQLATEGANFWAVATADGEVLTYSHISGKILLPPLVLGAPVSFLESHGKYLMAVTCIGEMYVWDLQLKKIELKTSIASLLELGSKLQESGLTKSDFVTLCAITSRGIPLVTCSNGSGYLYNKNLGIWQTITESWWAFGSHYWDSVDNGKSKTPQSLTMFDEEESIIQLLEQKTNEEIIRKSRTGRSKLYNKISKNMIMKEGFESLENTISISHLENRILCCELLGEDKDFHQYFRMYVQRICELGYKAKLYEVCDELLGPIDKDQDSGDVKEWESKICGLDKRSLLKEAIELCSQYRDSQRVLYHFSKKLGLVQDE</sequence>
<evidence type="ECO:0000259" key="14">
    <source>
        <dbReference type="Pfam" id="PF07569"/>
    </source>
</evidence>
<keyword evidence="8 12" id="KW-0805">Transcription regulation</keyword>
<keyword evidence="10 12" id="KW-0539">Nucleus</keyword>
<dbReference type="Gene3D" id="2.130.10.10">
    <property type="entry name" value="YVTN repeat-like/Quinoprotein amine dehydrogenase"/>
    <property type="match status" value="2"/>
</dbReference>
<dbReference type="InterPro" id="IPR031120">
    <property type="entry name" value="HIR1-like"/>
</dbReference>
<feature type="compositionally biased region" description="Polar residues" evidence="13">
    <location>
        <begin position="566"/>
        <end position="594"/>
    </location>
</feature>
<dbReference type="GO" id="GO:0000785">
    <property type="term" value="C:chromatin"/>
    <property type="evidence" value="ECO:0007669"/>
    <property type="project" value="TreeGrafter"/>
</dbReference>
<evidence type="ECO:0000256" key="1">
    <source>
        <dbReference type="ARBA" id="ARBA00002677"/>
    </source>
</evidence>
<evidence type="ECO:0000256" key="8">
    <source>
        <dbReference type="ARBA" id="ARBA00023015"/>
    </source>
</evidence>
<dbReference type="GO" id="GO:0006351">
    <property type="term" value="P:DNA-templated transcription"/>
    <property type="evidence" value="ECO:0007669"/>
    <property type="project" value="InterPro"/>
</dbReference>
<keyword evidence="7 12" id="KW-0156">Chromatin regulator</keyword>
<dbReference type="InterPro" id="IPR019015">
    <property type="entry name" value="HIRA_B_motif"/>
</dbReference>
<comment type="function">
    <text evidence="1 12">Required for replication-independent chromatin assembly and for the periodic repression of histone gene transcription during the cell cycle.</text>
</comment>
<evidence type="ECO:0000313" key="16">
    <source>
        <dbReference type="Proteomes" id="UP000590412"/>
    </source>
</evidence>
<evidence type="ECO:0000256" key="2">
    <source>
        <dbReference type="ARBA" id="ARBA00004123"/>
    </source>
</evidence>
<feature type="compositionally biased region" description="Low complexity" evidence="13">
    <location>
        <begin position="516"/>
        <end position="537"/>
    </location>
</feature>
<evidence type="ECO:0000256" key="9">
    <source>
        <dbReference type="ARBA" id="ARBA00023163"/>
    </source>
</evidence>
<dbReference type="InterPro" id="IPR019775">
    <property type="entry name" value="WD40_repeat_CS"/>
</dbReference>